<evidence type="ECO:0000259" key="1">
    <source>
        <dbReference type="Pfam" id="PF13592"/>
    </source>
</evidence>
<gene>
    <name evidence="2" type="ordered locus">Tery_0438</name>
    <name evidence="3" type="ordered locus">Tery_0940</name>
    <name evidence="4" type="ordered locus">Tery_1852</name>
    <name evidence="5" type="ordered locus">Tery_3420</name>
</gene>
<evidence type="ECO:0000313" key="3">
    <source>
        <dbReference type="EMBL" id="ABG50333.1"/>
    </source>
</evidence>
<dbReference type="KEGG" id="ter:Tery_0438"/>
<proteinExistence type="predicted"/>
<evidence type="ECO:0000313" key="5">
    <source>
        <dbReference type="EMBL" id="ABG52516.1"/>
    </source>
</evidence>
<protein>
    <submittedName>
        <fullName evidence="5">Transposase</fullName>
    </submittedName>
</protein>
<feature type="domain" description="Winged helix-turn helix" evidence="1">
    <location>
        <begin position="90"/>
        <end position="137"/>
    </location>
</feature>
<accession>Q10Z08</accession>
<dbReference type="InterPro" id="IPR025959">
    <property type="entry name" value="Winged_HTH_dom"/>
</dbReference>
<dbReference type="EMBL" id="CP000393">
    <property type="protein sequence ID" value="ABG51108.1"/>
    <property type="molecule type" value="Genomic_DNA"/>
</dbReference>
<reference evidence="5" key="1">
    <citation type="submission" date="2006-06" db="EMBL/GenBank/DDBJ databases">
        <title>Complete sequence of Trichodesmium erythraeum IMS101.</title>
        <authorList>
            <consortium name="US DOE Joint Genome Institute"/>
            <person name="Copeland A."/>
            <person name="Lucas S."/>
            <person name="Lapidus A."/>
            <person name="Barry K."/>
            <person name="Detter J.C."/>
            <person name="Glavina del Rio T."/>
            <person name="Hammon N."/>
            <person name="Israni S."/>
            <person name="Dalin E."/>
            <person name="Tice H."/>
            <person name="Pitluck S."/>
            <person name="Kiss H."/>
            <person name="Munk A.C."/>
            <person name="Brettin T."/>
            <person name="Bruce D."/>
            <person name="Han C."/>
            <person name="Tapia R."/>
            <person name="Gilna P."/>
            <person name="Schmutz J."/>
            <person name="Larimer F."/>
            <person name="Land M."/>
            <person name="Hauser L."/>
            <person name="Kyrpides N."/>
            <person name="Kim E."/>
            <person name="Richardson P."/>
        </authorList>
    </citation>
    <scope>NUCLEOTIDE SEQUENCE [LARGE SCALE GENOMIC DNA]</scope>
    <source>
        <strain evidence="5">IMS101</strain>
    </source>
</reference>
<dbReference type="HOGENOM" id="CLU_132136_0_0_3"/>
<dbReference type="EMBL" id="CP000393">
    <property type="protein sequence ID" value="ABG52516.1"/>
    <property type="molecule type" value="Genomic_DNA"/>
</dbReference>
<dbReference type="KEGG" id="ter:Tery_1852"/>
<evidence type="ECO:0000313" key="2">
    <source>
        <dbReference type="EMBL" id="ABG49897.1"/>
    </source>
</evidence>
<dbReference type="EMBL" id="CP000393">
    <property type="protein sequence ID" value="ABG50333.1"/>
    <property type="molecule type" value="Genomic_DNA"/>
</dbReference>
<evidence type="ECO:0000313" key="4">
    <source>
        <dbReference type="EMBL" id="ABG51108.1"/>
    </source>
</evidence>
<organism evidence="5">
    <name type="scientific">Trichodesmium erythraeum (strain IMS101)</name>
    <dbReference type="NCBI Taxonomy" id="203124"/>
    <lineage>
        <taxon>Bacteria</taxon>
        <taxon>Bacillati</taxon>
        <taxon>Cyanobacteriota</taxon>
        <taxon>Cyanophyceae</taxon>
        <taxon>Oscillatoriophycideae</taxon>
        <taxon>Oscillatoriales</taxon>
        <taxon>Microcoleaceae</taxon>
        <taxon>Trichodesmium</taxon>
    </lineage>
</organism>
<dbReference type="Pfam" id="PF13592">
    <property type="entry name" value="HTH_33"/>
    <property type="match status" value="1"/>
</dbReference>
<dbReference type="KEGG" id="ter:Tery_0940"/>
<dbReference type="SUPFAM" id="SSF46689">
    <property type="entry name" value="Homeodomain-like"/>
    <property type="match status" value="1"/>
</dbReference>
<dbReference type="eggNOG" id="COG3415">
    <property type="taxonomic scope" value="Bacteria"/>
</dbReference>
<dbReference type="AlphaFoldDB" id="Q10Z08"/>
<name>Q10Z08_TRIEI</name>
<sequence length="139" mass="16498">MNIIDKLNDFINQTKESKEIKRALAVKMTLSGKSYHEVKELLNVSHSFISEWKNQALFHGVESLRLQYQGRQGYLKTVEKEKTIEWLRAQDYLRLSDLKNYLQEQYDVVFESNQSYYNLFKEAGISWKKTQKKNPAKND</sequence>
<dbReference type="EMBL" id="CP000393">
    <property type="protein sequence ID" value="ABG49897.1"/>
    <property type="molecule type" value="Genomic_DNA"/>
</dbReference>
<dbReference type="KEGG" id="ter:Tery_3420"/>
<dbReference type="InterPro" id="IPR009057">
    <property type="entry name" value="Homeodomain-like_sf"/>
</dbReference>